<dbReference type="InterPro" id="IPR001626">
    <property type="entry name" value="ABC_TroCD"/>
</dbReference>
<comment type="similarity">
    <text evidence="2 6">Belongs to the ABC-3 integral membrane protein family.</text>
</comment>
<dbReference type="Gene3D" id="1.10.3470.10">
    <property type="entry name" value="ABC transporter involved in vitamin B12 uptake, BtuC"/>
    <property type="match status" value="1"/>
</dbReference>
<feature type="transmembrane region" description="Helical" evidence="7">
    <location>
        <begin position="15"/>
        <end position="35"/>
    </location>
</feature>
<sequence length="279" mass="30578">MIFEQILKYEFLQNAYIAGIIIAAVAPLLGVFVVSRRMSLIPDALSHVSLSGIALTFFLASIGVLAVDFSPIFLAIAFSLLAALFLSYVSRWYKHSKEVTIALLMSMSLGISSIFISMTKGLKIDITSYLFGSINAISRVEVWVILAIGVAAIIFVVLLYRPMLMIAFDDNYAKTRGVKVKWLDNLFFLFLALVVAVSMRIVGVLLISALVTLPIAIAMRMAKSFKQTLWIAIVVSEIGVLLGLVGSYYLNIPSGGTIVVILGLIFLVVSVVYRKNVRL</sequence>
<dbReference type="SUPFAM" id="SSF81345">
    <property type="entry name" value="ABC transporter involved in vitamin B12 uptake, BtuC"/>
    <property type="match status" value="1"/>
</dbReference>
<organism evidence="8 9">
    <name type="scientific">Culicoidibacter larvae</name>
    <dbReference type="NCBI Taxonomy" id="2579976"/>
    <lineage>
        <taxon>Bacteria</taxon>
        <taxon>Bacillati</taxon>
        <taxon>Bacillota</taxon>
        <taxon>Culicoidibacteria</taxon>
        <taxon>Culicoidibacterales</taxon>
        <taxon>Culicoidibacteraceae</taxon>
        <taxon>Culicoidibacter</taxon>
    </lineage>
</organism>
<dbReference type="Pfam" id="PF00950">
    <property type="entry name" value="ABC-3"/>
    <property type="match status" value="1"/>
</dbReference>
<keyword evidence="6" id="KW-0813">Transport</keyword>
<dbReference type="Proteomes" id="UP000306912">
    <property type="component" value="Unassembled WGS sequence"/>
</dbReference>
<keyword evidence="4 7" id="KW-1133">Transmembrane helix</keyword>
<feature type="transmembrane region" description="Helical" evidence="7">
    <location>
        <begin position="182"/>
        <end position="199"/>
    </location>
</feature>
<name>A0A5R8QFC0_9FIRM</name>
<dbReference type="PANTHER" id="PTHR30477">
    <property type="entry name" value="ABC-TRANSPORTER METAL-BINDING PROTEIN"/>
    <property type="match status" value="1"/>
</dbReference>
<dbReference type="PANTHER" id="PTHR30477:SF0">
    <property type="entry name" value="METAL TRANSPORT SYSTEM MEMBRANE PROTEIN TM_0125-RELATED"/>
    <property type="match status" value="1"/>
</dbReference>
<evidence type="ECO:0000313" key="9">
    <source>
        <dbReference type="Proteomes" id="UP000306912"/>
    </source>
</evidence>
<evidence type="ECO:0000256" key="1">
    <source>
        <dbReference type="ARBA" id="ARBA00004141"/>
    </source>
</evidence>
<dbReference type="InParanoid" id="A0A5R8QFC0"/>
<comment type="caution">
    <text evidence="8">The sequence shown here is derived from an EMBL/GenBank/DDBJ whole genome shotgun (WGS) entry which is preliminary data.</text>
</comment>
<gene>
    <name evidence="8" type="ORF">FEZ08_03565</name>
</gene>
<feature type="transmembrane region" description="Helical" evidence="7">
    <location>
        <begin position="47"/>
        <end position="66"/>
    </location>
</feature>
<proteinExistence type="inferred from homology"/>
<feature type="transmembrane region" description="Helical" evidence="7">
    <location>
        <begin position="142"/>
        <end position="161"/>
    </location>
</feature>
<dbReference type="OrthoDB" id="9798540at2"/>
<evidence type="ECO:0000256" key="5">
    <source>
        <dbReference type="ARBA" id="ARBA00023136"/>
    </source>
</evidence>
<dbReference type="RefSeq" id="WP_138190342.1">
    <property type="nucleotide sequence ID" value="NZ_VBWP01000002.1"/>
</dbReference>
<dbReference type="GO" id="GO:0055085">
    <property type="term" value="P:transmembrane transport"/>
    <property type="evidence" value="ECO:0007669"/>
    <property type="project" value="InterPro"/>
</dbReference>
<dbReference type="GO" id="GO:0043190">
    <property type="term" value="C:ATP-binding cassette (ABC) transporter complex"/>
    <property type="evidence" value="ECO:0007669"/>
    <property type="project" value="InterPro"/>
</dbReference>
<dbReference type="AlphaFoldDB" id="A0A5R8QFC0"/>
<dbReference type="InterPro" id="IPR037294">
    <property type="entry name" value="ABC_BtuC-like"/>
</dbReference>
<dbReference type="FunCoup" id="A0A5R8QFC0">
    <property type="interactions" value="118"/>
</dbReference>
<feature type="transmembrane region" description="Helical" evidence="7">
    <location>
        <begin position="256"/>
        <end position="273"/>
    </location>
</feature>
<feature type="transmembrane region" description="Helical" evidence="7">
    <location>
        <begin position="101"/>
        <end position="122"/>
    </location>
</feature>
<evidence type="ECO:0000256" key="6">
    <source>
        <dbReference type="RuleBase" id="RU003943"/>
    </source>
</evidence>
<protein>
    <submittedName>
        <fullName evidence="8">Metal ABC transporter permease</fullName>
    </submittedName>
</protein>
<keyword evidence="5 7" id="KW-0472">Membrane</keyword>
<feature type="transmembrane region" description="Helical" evidence="7">
    <location>
        <begin position="72"/>
        <end position="89"/>
    </location>
</feature>
<dbReference type="GO" id="GO:0010043">
    <property type="term" value="P:response to zinc ion"/>
    <property type="evidence" value="ECO:0007669"/>
    <property type="project" value="TreeGrafter"/>
</dbReference>
<evidence type="ECO:0000256" key="7">
    <source>
        <dbReference type="SAM" id="Phobius"/>
    </source>
</evidence>
<feature type="transmembrane region" description="Helical" evidence="7">
    <location>
        <begin position="229"/>
        <end position="250"/>
    </location>
</feature>
<keyword evidence="3 6" id="KW-0812">Transmembrane</keyword>
<comment type="subcellular location">
    <subcellularLocation>
        <location evidence="6">Cell membrane</location>
        <topology evidence="6">Multi-pass membrane protein</topology>
    </subcellularLocation>
    <subcellularLocation>
        <location evidence="1">Membrane</location>
        <topology evidence="1">Multi-pass membrane protein</topology>
    </subcellularLocation>
</comment>
<evidence type="ECO:0000313" key="8">
    <source>
        <dbReference type="EMBL" id="TLG76705.1"/>
    </source>
</evidence>
<accession>A0A5R8QFC0</accession>
<evidence type="ECO:0000256" key="2">
    <source>
        <dbReference type="ARBA" id="ARBA00008034"/>
    </source>
</evidence>
<evidence type="ECO:0000256" key="3">
    <source>
        <dbReference type="ARBA" id="ARBA00022692"/>
    </source>
</evidence>
<dbReference type="EMBL" id="VBWP01000002">
    <property type="protein sequence ID" value="TLG76705.1"/>
    <property type="molecule type" value="Genomic_DNA"/>
</dbReference>
<evidence type="ECO:0000256" key="4">
    <source>
        <dbReference type="ARBA" id="ARBA00022989"/>
    </source>
</evidence>
<reference evidence="8 9" key="1">
    <citation type="submission" date="2019-05" db="EMBL/GenBank/DDBJ databases">
        <title>Culicoidintestinum kansasii gen. nov., sp. nov. from the gastrointestinal tract of the biting midge, Culicoides sonorensis.</title>
        <authorList>
            <person name="Neupane S."/>
            <person name="Ghosh A."/>
            <person name="Gunther S."/>
            <person name="Martin K."/>
            <person name="Zurek L."/>
        </authorList>
    </citation>
    <scope>NUCLEOTIDE SEQUENCE [LARGE SCALE GENOMIC DNA]</scope>
    <source>
        <strain evidence="8 9">CS-1</strain>
    </source>
</reference>
<keyword evidence="9" id="KW-1185">Reference proteome</keyword>